<accession>A0A975RSQ3</accession>
<protein>
    <submittedName>
        <fullName evidence="1">ABC transporter substrate-binding protein</fullName>
    </submittedName>
</protein>
<dbReference type="Pfam" id="PF04392">
    <property type="entry name" value="ABC_sub_bind"/>
    <property type="match status" value="1"/>
</dbReference>
<dbReference type="PANTHER" id="PTHR35271">
    <property type="entry name" value="ABC TRANSPORTER, SUBSTRATE-BINDING LIPOPROTEIN-RELATED"/>
    <property type="match status" value="1"/>
</dbReference>
<dbReference type="RefSeq" id="WP_215614753.1">
    <property type="nucleotide sequence ID" value="NZ_CP076135.1"/>
</dbReference>
<dbReference type="Proteomes" id="UP000680805">
    <property type="component" value="Chromosome"/>
</dbReference>
<dbReference type="InterPro" id="IPR007487">
    <property type="entry name" value="ABC_transpt-TYRBP-like"/>
</dbReference>
<sequence>MPLAADDPVARARIGAFVEGLQQLGWIDGGNVRIEYRWAVGDAERTRSDAAELVALTPDVIMVTSSLPTVSVQRATRTLPIVFVLVADPVGAGVTDSMARPSGNATGFTPFEFTTAVKYLELLKEITPGLTRVAVTVDYNAVGAIGQLEAIRSAAPAMGVEVSPFDVRNAGEVERALAAFARGSDEGLIVTAIAAANIHRDLFISLAQRHRLPAIYPYRTNVTAGGLVCYGPDQFDIYRRAAGYVDRILKGAKPADLPVQAPTKYELAINLRTAKSLGLAVPPALLARADEVIE</sequence>
<evidence type="ECO:0000313" key="1">
    <source>
        <dbReference type="EMBL" id="QWG19212.1"/>
    </source>
</evidence>
<dbReference type="CDD" id="cd06325">
    <property type="entry name" value="PBP1_ABC_unchar_transporter"/>
    <property type="match status" value="1"/>
</dbReference>
<gene>
    <name evidence="1" type="ORF">KMZ68_04905</name>
</gene>
<dbReference type="PANTHER" id="PTHR35271:SF1">
    <property type="entry name" value="ABC TRANSPORTER, SUBSTRATE-BINDING LIPOPROTEIN"/>
    <property type="match status" value="1"/>
</dbReference>
<dbReference type="Gene3D" id="3.40.50.2300">
    <property type="match status" value="2"/>
</dbReference>
<name>A0A975RSQ3_9BRAD</name>
<reference evidence="1" key="1">
    <citation type="submission" date="2021-06" db="EMBL/GenBank/DDBJ databases">
        <title>Bradyrhizobium sp. S2-11-2 Genome sequencing.</title>
        <authorList>
            <person name="Jin L."/>
        </authorList>
    </citation>
    <scope>NUCLEOTIDE SEQUENCE</scope>
    <source>
        <strain evidence="1">S2-11-2</strain>
    </source>
</reference>
<dbReference type="AlphaFoldDB" id="A0A975RSQ3"/>
<proteinExistence type="predicted"/>
<dbReference type="KEGG" id="bsei:KMZ68_04905"/>
<organism evidence="1 2">
    <name type="scientific">Bradyrhizobium sediminis</name>
    <dbReference type="NCBI Taxonomy" id="2840469"/>
    <lineage>
        <taxon>Bacteria</taxon>
        <taxon>Pseudomonadati</taxon>
        <taxon>Pseudomonadota</taxon>
        <taxon>Alphaproteobacteria</taxon>
        <taxon>Hyphomicrobiales</taxon>
        <taxon>Nitrobacteraceae</taxon>
        <taxon>Bradyrhizobium</taxon>
    </lineage>
</organism>
<dbReference type="EMBL" id="CP076135">
    <property type="protein sequence ID" value="QWG19212.1"/>
    <property type="molecule type" value="Genomic_DNA"/>
</dbReference>
<evidence type="ECO:0000313" key="2">
    <source>
        <dbReference type="Proteomes" id="UP000680805"/>
    </source>
</evidence>